<gene>
    <name evidence="2" type="ORF">EST38_g10017</name>
</gene>
<dbReference type="Proteomes" id="UP000290288">
    <property type="component" value="Unassembled WGS sequence"/>
</dbReference>
<dbReference type="STRING" id="2316362.A0A4Q2DBR2"/>
<dbReference type="AlphaFoldDB" id="A0A4Q2DBR2"/>
<organism evidence="2 3">
    <name type="scientific">Candolleomyces aberdarensis</name>
    <dbReference type="NCBI Taxonomy" id="2316362"/>
    <lineage>
        <taxon>Eukaryota</taxon>
        <taxon>Fungi</taxon>
        <taxon>Dikarya</taxon>
        <taxon>Basidiomycota</taxon>
        <taxon>Agaricomycotina</taxon>
        <taxon>Agaricomycetes</taxon>
        <taxon>Agaricomycetidae</taxon>
        <taxon>Agaricales</taxon>
        <taxon>Agaricineae</taxon>
        <taxon>Psathyrellaceae</taxon>
        <taxon>Candolleomyces</taxon>
    </lineage>
</organism>
<reference evidence="2 3" key="1">
    <citation type="submission" date="2019-01" db="EMBL/GenBank/DDBJ databases">
        <title>Draft genome sequence of Psathyrella aberdarensis IHI B618.</title>
        <authorList>
            <person name="Buettner E."/>
            <person name="Kellner H."/>
        </authorList>
    </citation>
    <scope>NUCLEOTIDE SEQUENCE [LARGE SCALE GENOMIC DNA]</scope>
    <source>
        <strain evidence="2 3">IHI B618</strain>
    </source>
</reference>
<feature type="region of interest" description="Disordered" evidence="1">
    <location>
        <begin position="21"/>
        <end position="53"/>
    </location>
</feature>
<comment type="caution">
    <text evidence="2">The sequence shown here is derived from an EMBL/GenBank/DDBJ whole genome shotgun (WGS) entry which is preliminary data.</text>
</comment>
<accession>A0A4Q2DBR2</accession>
<protein>
    <submittedName>
        <fullName evidence="2">Uncharacterized protein</fullName>
    </submittedName>
</protein>
<evidence type="ECO:0000256" key="1">
    <source>
        <dbReference type="SAM" id="MobiDB-lite"/>
    </source>
</evidence>
<dbReference type="Gene3D" id="3.80.10.10">
    <property type="entry name" value="Ribonuclease Inhibitor"/>
    <property type="match status" value="2"/>
</dbReference>
<dbReference type="EMBL" id="SDEE01000505">
    <property type="protein sequence ID" value="RXW15835.1"/>
    <property type="molecule type" value="Genomic_DNA"/>
</dbReference>
<feature type="compositionally biased region" description="Low complexity" evidence="1">
    <location>
        <begin position="22"/>
        <end position="48"/>
    </location>
</feature>
<dbReference type="PANTHER" id="PTHR38926">
    <property type="entry name" value="F-BOX DOMAIN CONTAINING PROTEIN, EXPRESSED"/>
    <property type="match status" value="1"/>
</dbReference>
<evidence type="ECO:0000313" key="2">
    <source>
        <dbReference type="EMBL" id="RXW15835.1"/>
    </source>
</evidence>
<dbReference type="PANTHER" id="PTHR38926:SF72">
    <property type="entry name" value="IM:7136021-RELATED"/>
    <property type="match status" value="1"/>
</dbReference>
<name>A0A4Q2DBR2_9AGAR</name>
<dbReference type="OrthoDB" id="2864974at2759"/>
<proteinExistence type="predicted"/>
<dbReference type="SUPFAM" id="SSF52047">
    <property type="entry name" value="RNI-like"/>
    <property type="match status" value="1"/>
</dbReference>
<keyword evidence="3" id="KW-1185">Reference proteome</keyword>
<dbReference type="InterPro" id="IPR032675">
    <property type="entry name" value="LRR_dom_sf"/>
</dbReference>
<sequence length="998" mass="112883">MGLGRTLRTVRSKIALAIPGHVEPSSSCPPSSEYPVSAMPASRSSSTSNDHNQWQLPETPVPLLLHSNDLPTEQQVYRIKQAIAGAETILSSLEYRKQLCGRGDVCYTSDQVDEQREKFTEFIRVHTSVLSPYRRLPPELLREIFMWLVPLDNPHTVLSPLRNWVVPATRTCRTWRVAAHTYVPELWSFVPMVRLNKKTAEDAKYVQGLERFLNRSVAKEKVVTLRIQVYAPFREYDSVERRHPALEVLMEHAERWEYLKMDSAYKTFRCLESVRDRLSVSLKYLHVEIWRYPPGEPLDVFGSAVRLEDVTVKGLMPQDMALPWGNLRVYTEKVMGRGGLANILDQAKKLKRLEVTRSTDLTITCPVELPNLETLYLRYDDVIPPDNIIDKFVVPVLKDMQIIGSPGELIPHLIDLIHRSRGCKSLKRLAFRTQAMSPGDLSVLLRGTPQLEELDINHPPNRDAEMLIFNPFNDNPLVPHLRRLYIHSQGDWGDEATYKRIARTRCEASFLKLTSPSQRLSGALIKPLESLRFAYEHPALCATQQAIMGGWFDPSVGHGGGGGGGGDPTLQALLTLRNNLIVHLPEVDLGGSSGAWDLSVPKKRVFDVTFSRRLNGIFGDLEGLEVGDVKHIYRSDIHMTLRKVANLRENHIPGDEKYRFRERASEILKSWKPLFADDLVNGIRWDPEVNLGTPGIIHGASFLRYGLSKELGVMEFPIELVEAILDNVEERRDLEACAAVCRDWSALGQTRLFKSITLRKTANFQQLLDIVLGSPHIASAIKRVKLDVMDAAKWCDDTTTCPATDCNLNATGVNTVSGTVADILRALPNIRSLSLKGLYYEDRLRWESLPYVLQEAIIFLVQGGELEELDIDGWVFDFPIHTYFRTFLSAPSLRRVRLKRAFSGLHSTSDSSSATTEEGEWEPVKLNLHELEIHVDDHLDANPQVKEDWSRLLELNDASTKLTLRVWLNTAFWSFGKTMDFFSGPAANVVDTLELTIG</sequence>
<evidence type="ECO:0000313" key="3">
    <source>
        <dbReference type="Proteomes" id="UP000290288"/>
    </source>
</evidence>